<dbReference type="Gene3D" id="2.170.130.10">
    <property type="entry name" value="TonB-dependent receptor, plug domain"/>
    <property type="match status" value="1"/>
</dbReference>
<keyword evidence="3 8" id="KW-1134">Transmembrane beta strand</keyword>
<dbReference type="NCBIfam" id="TIGR04057">
    <property type="entry name" value="SusC_RagA_signa"/>
    <property type="match status" value="1"/>
</dbReference>
<feature type="domain" description="TonB-dependent receptor plug" evidence="12">
    <location>
        <begin position="217"/>
        <end position="323"/>
    </location>
</feature>
<dbReference type="FunFam" id="2.170.130.10:FF:000008">
    <property type="entry name" value="SusC/RagA family TonB-linked outer membrane protein"/>
    <property type="match status" value="1"/>
</dbReference>
<accession>A0A9X2XQ52</accession>
<feature type="domain" description="TonB-dependent receptor-like beta-barrel" evidence="11">
    <location>
        <begin position="535"/>
        <end position="857"/>
    </location>
</feature>
<evidence type="ECO:0000313" key="14">
    <source>
        <dbReference type="Proteomes" id="UP001155483"/>
    </source>
</evidence>
<keyword evidence="6 8" id="KW-0472">Membrane</keyword>
<proteinExistence type="inferred from homology"/>
<dbReference type="InterPro" id="IPR023996">
    <property type="entry name" value="TonB-dep_OMP_SusC/RagA"/>
</dbReference>
<keyword evidence="10" id="KW-0732">Signal</keyword>
<evidence type="ECO:0000259" key="12">
    <source>
        <dbReference type="Pfam" id="PF07715"/>
    </source>
</evidence>
<dbReference type="InterPro" id="IPR023997">
    <property type="entry name" value="TonB-dep_OMP_SusC/RagA_CS"/>
</dbReference>
<dbReference type="InterPro" id="IPR036942">
    <property type="entry name" value="Beta-barrel_TonB_sf"/>
</dbReference>
<dbReference type="Gene3D" id="2.60.40.1120">
    <property type="entry name" value="Carboxypeptidase-like, regulatory domain"/>
    <property type="match status" value="1"/>
</dbReference>
<dbReference type="GO" id="GO:0009279">
    <property type="term" value="C:cell outer membrane"/>
    <property type="evidence" value="ECO:0007669"/>
    <property type="project" value="UniProtKB-SubCell"/>
</dbReference>
<organism evidence="13 14">
    <name type="scientific">Paraflavisolibacter caeni</name>
    <dbReference type="NCBI Taxonomy" id="2982496"/>
    <lineage>
        <taxon>Bacteria</taxon>
        <taxon>Pseudomonadati</taxon>
        <taxon>Bacteroidota</taxon>
        <taxon>Chitinophagia</taxon>
        <taxon>Chitinophagales</taxon>
        <taxon>Chitinophagaceae</taxon>
        <taxon>Paraflavisolibacter</taxon>
    </lineage>
</organism>
<dbReference type="EMBL" id="JAOTIF010000041">
    <property type="protein sequence ID" value="MCU7552674.1"/>
    <property type="molecule type" value="Genomic_DNA"/>
</dbReference>
<feature type="signal peptide" evidence="10">
    <location>
        <begin position="1"/>
        <end position="22"/>
    </location>
</feature>
<keyword evidence="2 8" id="KW-0813">Transport</keyword>
<dbReference type="InterPro" id="IPR039426">
    <property type="entry name" value="TonB-dep_rcpt-like"/>
</dbReference>
<keyword evidence="4 8" id="KW-0812">Transmembrane</keyword>
<dbReference type="InterPro" id="IPR012910">
    <property type="entry name" value="Plug_dom"/>
</dbReference>
<dbReference type="Gene3D" id="2.40.170.20">
    <property type="entry name" value="TonB-dependent receptor, beta-barrel domain"/>
    <property type="match status" value="1"/>
</dbReference>
<keyword evidence="14" id="KW-1185">Reference proteome</keyword>
<dbReference type="Proteomes" id="UP001155483">
    <property type="component" value="Unassembled WGS sequence"/>
</dbReference>
<evidence type="ECO:0000256" key="1">
    <source>
        <dbReference type="ARBA" id="ARBA00004571"/>
    </source>
</evidence>
<evidence type="ECO:0000256" key="9">
    <source>
        <dbReference type="RuleBase" id="RU003357"/>
    </source>
</evidence>
<dbReference type="Pfam" id="PF00593">
    <property type="entry name" value="TonB_dep_Rec_b-barrel"/>
    <property type="match status" value="1"/>
</dbReference>
<dbReference type="RefSeq" id="WP_279300112.1">
    <property type="nucleotide sequence ID" value="NZ_JAOTIF010000041.1"/>
</dbReference>
<evidence type="ECO:0000256" key="6">
    <source>
        <dbReference type="ARBA" id="ARBA00023136"/>
    </source>
</evidence>
<dbReference type="NCBIfam" id="TIGR04056">
    <property type="entry name" value="OMP_RagA_SusC"/>
    <property type="match status" value="1"/>
</dbReference>
<dbReference type="SUPFAM" id="SSF56935">
    <property type="entry name" value="Porins"/>
    <property type="match status" value="1"/>
</dbReference>
<evidence type="ECO:0000313" key="13">
    <source>
        <dbReference type="EMBL" id="MCU7552674.1"/>
    </source>
</evidence>
<sequence>MLACHLKKVLAILLLFSIQLHAQNKSVSLRDALKKVTKTFGTQFVYDRQLIEGKTTTYNLDDISKKSTEEVLKGILYPNNLVFLYVRPNYYTIVAKEKLGEQQQKTNNVPAEGVIVSEAVTSSGKLKVTGTVLDSTNKGIPNVTVTEAGTKNSTLTSSDGSFLINVAGRQSTIIFSSVGFSTKQITIGNQSQLTVLMEQANAKLDEVVVIGYGAVRRRDLTGAVSSLKSKDITAIPVSNALEVLQGKVAGMDITKVTGEAGAPVRVNLRGNRSLTASNDPLILVDGIPYGAMLDLNTSDIESMEVLKDASSTAIYGSRGANGVILITTKKGRSGKPIVSLSAYYGVQSPAGLPEIQNGDQYATFKREAFRTAGITDDNKIFNPGELAAINGKVYVDWMDEVLKNGSTLNTELSIVGGNEQTSYNVSFGRYNEEGLLRNDQFKRYNGSVGLTFKLTKSIKIGANALYTYKDNDKRYDPLNQANKILPFGTPYDSAGQIILYPVLGQTFAISPLADEVDGAYVDNRIGKRLFATSFLDWKVTKDIVFRSTFGLDLQNDRRGYFRAKQTIQQNGGLSASGIDRNDATNYTWENTLNYNKIIGQHDLNFLLGNSIIKNSLESVSASGNDQVTDLNSFYNLASNSSSIAIASSLVESNLKSFFGRANYKFLGRYLLTASLRADGASVLAEGNKWAYFPSIAAGWRISDESFMENVKQISNLKLRASWGISGNSSVLPYQTLGSLGRSVYAFDETAAYGYYPKDISNPDLKWEKTVTANLGLDFGLFNNRITGSVEVYQSKTSDLLMQRILPTTSGYSSILENVGKTKNKGFEVSLSTVNIAAANPRGFKWITDWTYFKNKEEIEELAGDVTRDLANSWFVGEPTQVYYDYQKLGIWQTKDDAEAAKYGQKPGDIQVKDINNDGKITAVDDRVIVGTERPKYTFGINNNFQYHNFDLTVFLYGRMGQTIRSEASGNYKISGLENGPVVDYWTPEHATNSHPRPDKDKTSNSAFMSTLYYVDGSFVKIRDITLGYSLPEASIERAWLARLRFYTTLKNFFTFSDMNPYDPERGGSISFPMTKQVVFGLNVSFK</sequence>
<dbReference type="InterPro" id="IPR037066">
    <property type="entry name" value="Plug_dom_sf"/>
</dbReference>
<evidence type="ECO:0000259" key="11">
    <source>
        <dbReference type="Pfam" id="PF00593"/>
    </source>
</evidence>
<evidence type="ECO:0000256" key="7">
    <source>
        <dbReference type="ARBA" id="ARBA00023237"/>
    </source>
</evidence>
<protein>
    <submittedName>
        <fullName evidence="13">TonB-dependent receptor</fullName>
    </submittedName>
</protein>
<dbReference type="Pfam" id="PF07715">
    <property type="entry name" value="Plug"/>
    <property type="match status" value="1"/>
</dbReference>
<dbReference type="AlphaFoldDB" id="A0A9X2XQ52"/>
<dbReference type="InterPro" id="IPR008969">
    <property type="entry name" value="CarboxyPept-like_regulatory"/>
</dbReference>
<comment type="subcellular location">
    <subcellularLocation>
        <location evidence="1 8">Cell outer membrane</location>
        <topology evidence="1 8">Multi-pass membrane protein</topology>
    </subcellularLocation>
</comment>
<evidence type="ECO:0000256" key="10">
    <source>
        <dbReference type="SAM" id="SignalP"/>
    </source>
</evidence>
<dbReference type="Pfam" id="PF13715">
    <property type="entry name" value="CarbopepD_reg_2"/>
    <property type="match status" value="1"/>
</dbReference>
<evidence type="ECO:0000256" key="4">
    <source>
        <dbReference type="ARBA" id="ARBA00022692"/>
    </source>
</evidence>
<comment type="caution">
    <text evidence="13">The sequence shown here is derived from an EMBL/GenBank/DDBJ whole genome shotgun (WGS) entry which is preliminary data.</text>
</comment>
<dbReference type="InterPro" id="IPR000531">
    <property type="entry name" value="Beta-barrel_TonB"/>
</dbReference>
<reference evidence="13" key="2">
    <citation type="submission" date="2023-04" db="EMBL/GenBank/DDBJ databases">
        <title>Paracnuella aquatica gen. nov., sp. nov., a member of the family Chitinophagaceae isolated from a hot spring.</title>
        <authorList>
            <person name="Wang C."/>
        </authorList>
    </citation>
    <scope>NUCLEOTIDE SEQUENCE</scope>
    <source>
        <strain evidence="13">LB-8</strain>
    </source>
</reference>
<keyword evidence="5 9" id="KW-0798">TonB box</keyword>
<evidence type="ECO:0000256" key="3">
    <source>
        <dbReference type="ARBA" id="ARBA00022452"/>
    </source>
</evidence>
<name>A0A9X2XQ52_9BACT</name>
<evidence type="ECO:0000256" key="5">
    <source>
        <dbReference type="ARBA" id="ARBA00023077"/>
    </source>
</evidence>
<keyword evidence="7 8" id="KW-0998">Cell outer membrane</keyword>
<keyword evidence="13" id="KW-0675">Receptor</keyword>
<reference evidence="13" key="1">
    <citation type="submission" date="2022-09" db="EMBL/GenBank/DDBJ databases">
        <authorList>
            <person name="Yuan C."/>
            <person name="Ke Z."/>
        </authorList>
    </citation>
    <scope>NUCLEOTIDE SEQUENCE</scope>
    <source>
        <strain evidence="13">LB-8</strain>
    </source>
</reference>
<evidence type="ECO:0000256" key="8">
    <source>
        <dbReference type="PROSITE-ProRule" id="PRU01360"/>
    </source>
</evidence>
<dbReference type="PROSITE" id="PS52016">
    <property type="entry name" value="TONB_DEPENDENT_REC_3"/>
    <property type="match status" value="1"/>
</dbReference>
<evidence type="ECO:0000256" key="2">
    <source>
        <dbReference type="ARBA" id="ARBA00022448"/>
    </source>
</evidence>
<comment type="similarity">
    <text evidence="8 9">Belongs to the TonB-dependent receptor family.</text>
</comment>
<feature type="chain" id="PRO_5040933726" evidence="10">
    <location>
        <begin position="23"/>
        <end position="1086"/>
    </location>
</feature>
<dbReference type="SUPFAM" id="SSF49464">
    <property type="entry name" value="Carboxypeptidase regulatory domain-like"/>
    <property type="match status" value="1"/>
</dbReference>
<gene>
    <name evidence="13" type="ORF">OCK74_26375</name>
</gene>